<dbReference type="InterPro" id="IPR011006">
    <property type="entry name" value="CheY-like_superfamily"/>
</dbReference>
<dbReference type="RefSeq" id="WP_131914709.1">
    <property type="nucleotide sequence ID" value="NZ_SMLG01000001.1"/>
</dbReference>
<dbReference type="Pfam" id="PF00072">
    <property type="entry name" value="Response_reg"/>
    <property type="match status" value="1"/>
</dbReference>
<feature type="domain" description="Response regulatory" evidence="2">
    <location>
        <begin position="4"/>
        <end position="130"/>
    </location>
</feature>
<dbReference type="Proteomes" id="UP000294814">
    <property type="component" value="Unassembled WGS sequence"/>
</dbReference>
<keyword evidence="4" id="KW-1185">Reference proteome</keyword>
<dbReference type="CDD" id="cd00156">
    <property type="entry name" value="REC"/>
    <property type="match status" value="1"/>
</dbReference>
<protein>
    <submittedName>
        <fullName evidence="3">Response regulator transcription factor</fullName>
    </submittedName>
</protein>
<dbReference type="SUPFAM" id="SSF52172">
    <property type="entry name" value="CheY-like"/>
    <property type="match status" value="1"/>
</dbReference>
<dbReference type="OrthoDB" id="651456at2"/>
<dbReference type="GO" id="GO:0000160">
    <property type="term" value="P:phosphorelay signal transduction system"/>
    <property type="evidence" value="ECO:0007669"/>
    <property type="project" value="InterPro"/>
</dbReference>
<dbReference type="AlphaFoldDB" id="A0A4R5FC57"/>
<sequence>MCLKVLLVDDHVMITDCYKMALKDLEINSEITSVNSLKCAYNFVFKQNLEVIDLAVLDLSMPECLENNLKNGEDLARLLRTKHPEIKIIFISGYLNKLTLSSIIKNINPEGLIEKSDLNYDSIHVIFKKIIEGEVYKSERINKTINENSINKIHFDSLNREIILLISQGITTKNIPNYIPLTLSAVHKRKSTIKELLHIHSGNDEDIIRESRKIGII</sequence>
<comment type="caution">
    <text evidence="3">The sequence shown here is derived from an EMBL/GenBank/DDBJ whole genome shotgun (WGS) entry which is preliminary data.</text>
</comment>
<evidence type="ECO:0000313" key="4">
    <source>
        <dbReference type="Proteomes" id="UP000294814"/>
    </source>
</evidence>
<name>A0A4R5FC57_9FLAO</name>
<gene>
    <name evidence="3" type="ORF">E0I26_01380</name>
</gene>
<evidence type="ECO:0000256" key="1">
    <source>
        <dbReference type="PROSITE-ProRule" id="PRU00169"/>
    </source>
</evidence>
<dbReference type="PROSITE" id="PS50110">
    <property type="entry name" value="RESPONSE_REGULATORY"/>
    <property type="match status" value="1"/>
</dbReference>
<feature type="modified residue" description="4-aspartylphosphate" evidence="1">
    <location>
        <position position="58"/>
    </location>
</feature>
<evidence type="ECO:0000313" key="3">
    <source>
        <dbReference type="EMBL" id="TDE46762.1"/>
    </source>
</evidence>
<proteinExistence type="predicted"/>
<accession>A0A4R5FC57</accession>
<dbReference type="InterPro" id="IPR001789">
    <property type="entry name" value="Sig_transdc_resp-reg_receiver"/>
</dbReference>
<organism evidence="3 4">
    <name type="scientific">Flavobacterium rhamnosiphilum</name>
    <dbReference type="NCBI Taxonomy" id="2541724"/>
    <lineage>
        <taxon>Bacteria</taxon>
        <taxon>Pseudomonadati</taxon>
        <taxon>Bacteroidota</taxon>
        <taxon>Flavobacteriia</taxon>
        <taxon>Flavobacteriales</taxon>
        <taxon>Flavobacteriaceae</taxon>
        <taxon>Flavobacterium</taxon>
    </lineage>
</organism>
<evidence type="ECO:0000259" key="2">
    <source>
        <dbReference type="PROSITE" id="PS50110"/>
    </source>
</evidence>
<keyword evidence="1" id="KW-0597">Phosphoprotein</keyword>
<reference evidence="3 4" key="1">
    <citation type="submission" date="2019-03" db="EMBL/GenBank/DDBJ databases">
        <title>Novel species of Flavobacterium.</title>
        <authorList>
            <person name="Liu Q."/>
            <person name="Xin Y.-H."/>
        </authorList>
    </citation>
    <scope>NUCLEOTIDE SEQUENCE [LARGE SCALE GENOMIC DNA]</scope>
    <source>
        <strain evidence="3 4">LB3P52</strain>
    </source>
</reference>
<dbReference type="EMBL" id="SMLG01000001">
    <property type="protein sequence ID" value="TDE46762.1"/>
    <property type="molecule type" value="Genomic_DNA"/>
</dbReference>
<dbReference type="Gene3D" id="3.40.50.2300">
    <property type="match status" value="1"/>
</dbReference>